<keyword evidence="1" id="KW-0732">Signal</keyword>
<feature type="domain" description="BD-FAE-like" evidence="2">
    <location>
        <begin position="127"/>
        <end position="241"/>
    </location>
</feature>
<comment type="caution">
    <text evidence="3">The sequence shown here is derived from an EMBL/GenBank/DDBJ whole genome shotgun (WGS) entry which is preliminary data.</text>
</comment>
<dbReference type="InterPro" id="IPR049492">
    <property type="entry name" value="BD-FAE-like_dom"/>
</dbReference>
<sequence length="495" mass="53985">MVKNIYFIFNLPLLLTLASCTSSISQNALAVNSLDFRKQPAVQKSTELNGQTIRYRAYEDIVYVKNPVDIEYQTINIYIPEAYYNNQKIDGYTANTAPIFLPNQIGGYMPAKPGKPGLDQRSGQANALLVALSKGYVVASPGARGRTAANGKAPAAIIDLKAAVRYLHANDAVMPGDARKIISNGTSAGGALSALLGASGNSQDYQNRLVKLGAANASDSIFAVSAYCPITDLEHADMAYEWQFNGVNDYKKINITMLDYQVKRELLPGTLTETEKTLSTLLKTAYPAYINSLHLKDNQGRPLTLDVQGNGSFKNYIASYLAASAQKQLDEGKNLSDRNWLTIHKGKISSVDFDLYAKAAGRQKTPPAFDAVDLSSGENQLFGTASTDKQHFTAFSKSHSTVKDSSHADSATIKMMNPLNYIGNNLADTAAYWRIRAGSADRDTSLAVSAILATKLQNHGYHVDYAIPWDVPHSGDYDLDELFAWMKQISSLPLH</sequence>
<feature type="signal peptide" evidence="1">
    <location>
        <begin position="1"/>
        <end position="30"/>
    </location>
</feature>
<protein>
    <submittedName>
        <fullName evidence="3">Alpha/beta hydrolase</fullName>
    </submittedName>
</protein>
<dbReference type="STRING" id="1470200.PL75_07355"/>
<organism evidence="3 4">
    <name type="scientific">Neisseria arctica</name>
    <dbReference type="NCBI Taxonomy" id="1470200"/>
    <lineage>
        <taxon>Bacteria</taxon>
        <taxon>Pseudomonadati</taxon>
        <taxon>Pseudomonadota</taxon>
        <taxon>Betaproteobacteria</taxon>
        <taxon>Neisseriales</taxon>
        <taxon>Neisseriaceae</taxon>
        <taxon>Neisseria</taxon>
    </lineage>
</organism>
<dbReference type="PATRIC" id="fig|1470200.3.peg.345"/>
<dbReference type="Pfam" id="PF20434">
    <property type="entry name" value="BD-FAE"/>
    <property type="match status" value="1"/>
</dbReference>
<dbReference type="Gene3D" id="3.40.50.1820">
    <property type="entry name" value="alpha/beta hydrolase"/>
    <property type="match status" value="1"/>
</dbReference>
<dbReference type="PROSITE" id="PS51257">
    <property type="entry name" value="PROKAR_LIPOPROTEIN"/>
    <property type="match status" value="1"/>
</dbReference>
<name>A0A0J0YRE7_9NEIS</name>
<feature type="chain" id="PRO_5005246704" evidence="1">
    <location>
        <begin position="31"/>
        <end position="495"/>
    </location>
</feature>
<evidence type="ECO:0000256" key="1">
    <source>
        <dbReference type="SAM" id="SignalP"/>
    </source>
</evidence>
<gene>
    <name evidence="3" type="ORF">PL75_07355</name>
</gene>
<dbReference type="GO" id="GO:0016787">
    <property type="term" value="F:hydrolase activity"/>
    <property type="evidence" value="ECO:0007669"/>
    <property type="project" value="UniProtKB-KW"/>
</dbReference>
<reference evidence="3 4" key="1">
    <citation type="submission" date="2014-11" db="EMBL/GenBank/DDBJ databases">
        <title>Genome of a novel goose pathogen.</title>
        <authorList>
            <person name="Hansen C.M."/>
            <person name="Hueffer K."/>
            <person name="Choi S.C."/>
        </authorList>
    </citation>
    <scope>NUCLEOTIDE SEQUENCE [LARGE SCALE GENOMIC DNA]</scope>
    <source>
        <strain evidence="3 4">KH1503</strain>
    </source>
</reference>
<dbReference type="Proteomes" id="UP000036027">
    <property type="component" value="Unassembled WGS sequence"/>
</dbReference>
<dbReference type="RefSeq" id="WP_047761273.1">
    <property type="nucleotide sequence ID" value="NZ_CP091510.1"/>
</dbReference>
<dbReference type="SUPFAM" id="SSF53474">
    <property type="entry name" value="alpha/beta-Hydrolases"/>
    <property type="match status" value="1"/>
</dbReference>
<evidence type="ECO:0000313" key="3">
    <source>
        <dbReference type="EMBL" id="KLT72690.1"/>
    </source>
</evidence>
<dbReference type="NCBIfam" id="NF041556">
    <property type="entry name" value="tannase_B"/>
    <property type="match status" value="1"/>
</dbReference>
<dbReference type="InterPro" id="IPR029058">
    <property type="entry name" value="AB_hydrolase_fold"/>
</dbReference>
<dbReference type="EMBL" id="JTDO01000010">
    <property type="protein sequence ID" value="KLT72690.1"/>
    <property type="molecule type" value="Genomic_DNA"/>
</dbReference>
<keyword evidence="3" id="KW-0378">Hydrolase</keyword>
<accession>A0A0J0YRE7</accession>
<dbReference type="OrthoDB" id="923957at2"/>
<keyword evidence="4" id="KW-1185">Reference proteome</keyword>
<proteinExistence type="predicted"/>
<dbReference type="InterPro" id="IPR048124">
    <property type="entry name" value="Tannase_B"/>
</dbReference>
<evidence type="ECO:0000313" key="4">
    <source>
        <dbReference type="Proteomes" id="UP000036027"/>
    </source>
</evidence>
<evidence type="ECO:0000259" key="2">
    <source>
        <dbReference type="Pfam" id="PF20434"/>
    </source>
</evidence>
<dbReference type="AlphaFoldDB" id="A0A0J0YRE7"/>